<dbReference type="PROSITE" id="PS51202">
    <property type="entry name" value="RCK_C"/>
    <property type="match status" value="2"/>
</dbReference>
<dbReference type="AlphaFoldDB" id="A0A9D1KPT0"/>
<dbReference type="GO" id="GO:0008324">
    <property type="term" value="F:monoatomic cation transmembrane transporter activity"/>
    <property type="evidence" value="ECO:0007669"/>
    <property type="project" value="InterPro"/>
</dbReference>
<dbReference type="NCBIfam" id="NF003716">
    <property type="entry name" value="PRK05326.1-3"/>
    <property type="match status" value="1"/>
</dbReference>
<feature type="transmembrane region" description="Helical" evidence="9">
    <location>
        <begin position="191"/>
        <end position="209"/>
    </location>
</feature>
<keyword evidence="2" id="KW-0813">Transport</keyword>
<evidence type="ECO:0000256" key="9">
    <source>
        <dbReference type="SAM" id="Phobius"/>
    </source>
</evidence>
<feature type="transmembrane region" description="Helical" evidence="9">
    <location>
        <begin position="264"/>
        <end position="284"/>
    </location>
</feature>
<dbReference type="GO" id="GO:0015297">
    <property type="term" value="F:antiporter activity"/>
    <property type="evidence" value="ECO:0007669"/>
    <property type="project" value="UniProtKB-KW"/>
</dbReference>
<dbReference type="GO" id="GO:0005886">
    <property type="term" value="C:plasma membrane"/>
    <property type="evidence" value="ECO:0007669"/>
    <property type="project" value="UniProtKB-SubCell"/>
</dbReference>
<evidence type="ECO:0000256" key="3">
    <source>
        <dbReference type="ARBA" id="ARBA00022449"/>
    </source>
</evidence>
<reference evidence="11" key="1">
    <citation type="submission" date="2020-10" db="EMBL/GenBank/DDBJ databases">
        <authorList>
            <person name="Gilroy R."/>
        </authorList>
    </citation>
    <scope>NUCLEOTIDE SEQUENCE</scope>
    <source>
        <strain evidence="11">CHK181-108</strain>
    </source>
</reference>
<dbReference type="SUPFAM" id="SSF116726">
    <property type="entry name" value="TrkA C-terminal domain-like"/>
    <property type="match status" value="2"/>
</dbReference>
<dbReference type="InterPro" id="IPR038770">
    <property type="entry name" value="Na+/solute_symporter_sf"/>
</dbReference>
<evidence type="ECO:0000256" key="1">
    <source>
        <dbReference type="ARBA" id="ARBA00004651"/>
    </source>
</evidence>
<feature type="transmembrane region" description="Helical" evidence="9">
    <location>
        <begin position="161"/>
        <end position="179"/>
    </location>
</feature>
<keyword evidence="3" id="KW-0050">Antiport</keyword>
<name>A0A9D1KPT0_9FIRM</name>
<gene>
    <name evidence="11" type="ORF">IAA60_03675</name>
</gene>
<evidence type="ECO:0000256" key="8">
    <source>
        <dbReference type="ARBA" id="ARBA00023136"/>
    </source>
</evidence>
<accession>A0A9D1KPT0</accession>
<comment type="subcellular location">
    <subcellularLocation>
        <location evidence="1">Cell membrane</location>
        <topology evidence="1">Multi-pass membrane protein</topology>
    </subcellularLocation>
</comment>
<dbReference type="InterPro" id="IPR006037">
    <property type="entry name" value="RCK_C"/>
</dbReference>
<evidence type="ECO:0000259" key="10">
    <source>
        <dbReference type="PROSITE" id="PS51202"/>
    </source>
</evidence>
<keyword evidence="8 9" id="KW-0472">Membrane</keyword>
<feature type="transmembrane region" description="Helical" evidence="9">
    <location>
        <begin position="221"/>
        <end position="252"/>
    </location>
</feature>
<dbReference type="Gene3D" id="3.30.70.1450">
    <property type="entry name" value="Regulator of K+ conductance, C-terminal domain"/>
    <property type="match status" value="2"/>
</dbReference>
<evidence type="ECO:0000256" key="6">
    <source>
        <dbReference type="ARBA" id="ARBA00022989"/>
    </source>
</evidence>
<evidence type="ECO:0000256" key="4">
    <source>
        <dbReference type="ARBA" id="ARBA00022475"/>
    </source>
</evidence>
<dbReference type="GO" id="GO:0006813">
    <property type="term" value="P:potassium ion transport"/>
    <property type="evidence" value="ECO:0007669"/>
    <property type="project" value="InterPro"/>
</dbReference>
<evidence type="ECO:0000256" key="2">
    <source>
        <dbReference type="ARBA" id="ARBA00022448"/>
    </source>
</evidence>
<comment type="caution">
    <text evidence="11">The sequence shown here is derived from an EMBL/GenBank/DDBJ whole genome shotgun (WGS) entry which is preliminary data.</text>
</comment>
<protein>
    <submittedName>
        <fullName evidence="11">Potassium/proton antiporter</fullName>
    </submittedName>
</protein>
<feature type="transmembrane region" description="Helical" evidence="9">
    <location>
        <begin position="329"/>
        <end position="348"/>
    </location>
</feature>
<evidence type="ECO:0000313" key="11">
    <source>
        <dbReference type="EMBL" id="HIT84990.1"/>
    </source>
</evidence>
<proteinExistence type="predicted"/>
<organism evidence="11 12">
    <name type="scientific">Candidatus Ornithomonoglobus intestinigallinarum</name>
    <dbReference type="NCBI Taxonomy" id="2840894"/>
    <lineage>
        <taxon>Bacteria</taxon>
        <taxon>Bacillati</taxon>
        <taxon>Bacillota</taxon>
        <taxon>Clostridia</taxon>
        <taxon>Candidatus Ornithomonoglobus</taxon>
    </lineage>
</organism>
<dbReference type="Pfam" id="PF00999">
    <property type="entry name" value="Na_H_Exchanger"/>
    <property type="match status" value="1"/>
</dbReference>
<feature type="domain" description="RCK C-terminal" evidence="10">
    <location>
        <begin position="397"/>
        <end position="480"/>
    </location>
</feature>
<dbReference type="NCBIfam" id="NF003715">
    <property type="entry name" value="PRK05326.1-2"/>
    <property type="match status" value="1"/>
</dbReference>
<dbReference type="Gene3D" id="1.20.1530.20">
    <property type="match status" value="1"/>
</dbReference>
<dbReference type="EMBL" id="DVLU01000030">
    <property type="protein sequence ID" value="HIT84990.1"/>
    <property type="molecule type" value="Genomic_DNA"/>
</dbReference>
<evidence type="ECO:0000256" key="5">
    <source>
        <dbReference type="ARBA" id="ARBA00022692"/>
    </source>
</evidence>
<dbReference type="Proteomes" id="UP000824165">
    <property type="component" value="Unassembled WGS sequence"/>
</dbReference>
<dbReference type="Pfam" id="PF02080">
    <property type="entry name" value="TrkA_C"/>
    <property type="match status" value="2"/>
</dbReference>
<reference evidence="11" key="2">
    <citation type="journal article" date="2021" name="PeerJ">
        <title>Extensive microbial diversity within the chicken gut microbiome revealed by metagenomics and culture.</title>
        <authorList>
            <person name="Gilroy R."/>
            <person name="Ravi A."/>
            <person name="Getino M."/>
            <person name="Pursley I."/>
            <person name="Horton D.L."/>
            <person name="Alikhan N.F."/>
            <person name="Baker D."/>
            <person name="Gharbi K."/>
            <person name="Hall N."/>
            <person name="Watson M."/>
            <person name="Adriaenssens E.M."/>
            <person name="Foster-Nyarko E."/>
            <person name="Jarju S."/>
            <person name="Secka A."/>
            <person name="Antonio M."/>
            <person name="Oren A."/>
            <person name="Chaudhuri R.R."/>
            <person name="La Ragione R."/>
            <person name="Hildebrand F."/>
            <person name="Pallen M.J."/>
        </authorList>
    </citation>
    <scope>NUCLEOTIDE SEQUENCE</scope>
    <source>
        <strain evidence="11">CHK181-108</strain>
    </source>
</reference>
<feature type="transmembrane region" description="Helical" evidence="9">
    <location>
        <begin position="360"/>
        <end position="382"/>
    </location>
</feature>
<evidence type="ECO:0000313" key="12">
    <source>
        <dbReference type="Proteomes" id="UP000824165"/>
    </source>
</evidence>
<dbReference type="PANTHER" id="PTHR32507">
    <property type="entry name" value="NA(+)/H(+) ANTIPORTER 1"/>
    <property type="match status" value="1"/>
</dbReference>
<dbReference type="InterPro" id="IPR036721">
    <property type="entry name" value="RCK_C_sf"/>
</dbReference>
<keyword evidence="6 9" id="KW-1133">Transmembrane helix</keyword>
<keyword evidence="7" id="KW-0406">Ion transport</keyword>
<evidence type="ECO:0000256" key="7">
    <source>
        <dbReference type="ARBA" id="ARBA00023065"/>
    </source>
</evidence>
<dbReference type="GO" id="GO:1902600">
    <property type="term" value="P:proton transmembrane transport"/>
    <property type="evidence" value="ECO:0007669"/>
    <property type="project" value="InterPro"/>
</dbReference>
<feature type="transmembrane region" description="Helical" evidence="9">
    <location>
        <begin position="29"/>
        <end position="47"/>
    </location>
</feature>
<feature type="transmembrane region" description="Helical" evidence="9">
    <location>
        <begin position="86"/>
        <end position="107"/>
    </location>
</feature>
<feature type="domain" description="RCK C-terminal" evidence="10">
    <location>
        <begin position="481"/>
        <end position="529"/>
    </location>
</feature>
<feature type="transmembrane region" description="Helical" evidence="9">
    <location>
        <begin position="54"/>
        <end position="74"/>
    </location>
</feature>
<keyword evidence="4" id="KW-1003">Cell membrane</keyword>
<dbReference type="PANTHER" id="PTHR32507:SF7">
    <property type="entry name" value="K(+)_H(+) ANTIPORTER NHAP2"/>
    <property type="match status" value="1"/>
</dbReference>
<sequence length="533" mass="56566">MTPALMLTGGAVIILSIIAGRVSGKIGVPALLAFIVLGMLFGTDGIFKIPFDDYAFSEDICVTALIFIMFYGGFGTKWSAAKPVALPSVLLSSVGVIITAVLTGLFCRAVFGLELSEGMLIGSVLASTDAASVFSVLRSNRLSLKYGTDSMLELESGSNDPFAYMLTLIIIEVTSRGISGGYMIFMVVREIAAGAACGAAVAFCAAAFLKKFTFGSDGMASVFMIAAALIGYALPTAIGGNGFLSVYILGIILGNIKIENKKPLVHFFDGITGLMQITVFFLLGLLSTPSEIPKTLILSVGVFLFLLIIARPVSVAALLLPFKAKPNQIALVSWAGLRGAASIVFAILVTLSDAANGSDVFHVTLTVVLLSIAVQGTLLPYAAKRLNMIDESGDVMKTFSDYSDDDNIQFIRLDINDGHKWIGKSIKEISLIPGMLVVLIRRGKTPILPNGNTVIEEGDVAVLSASGYRDGGESITIRETEITPHHKWNGKRVSELGLKNNTLLLMIRRGGGTVIPRGDTVLCSHDIVIEGRI</sequence>
<dbReference type="InterPro" id="IPR006153">
    <property type="entry name" value="Cation/H_exchanger_TM"/>
</dbReference>
<keyword evidence="5 9" id="KW-0812">Transmembrane</keyword>
<feature type="transmembrane region" description="Helical" evidence="9">
    <location>
        <begin position="296"/>
        <end position="322"/>
    </location>
</feature>